<dbReference type="EMBL" id="FQVN01000015">
    <property type="protein sequence ID" value="SHG86982.1"/>
    <property type="molecule type" value="Genomic_DNA"/>
</dbReference>
<dbReference type="PROSITE" id="PS00725">
    <property type="entry name" value="GERMIN"/>
    <property type="match status" value="1"/>
</dbReference>
<dbReference type="InterPro" id="IPR006045">
    <property type="entry name" value="Cupin_1"/>
</dbReference>
<dbReference type="PROSITE" id="PS51318">
    <property type="entry name" value="TAT"/>
    <property type="match status" value="1"/>
</dbReference>
<dbReference type="Gene3D" id="2.60.120.10">
    <property type="entry name" value="Jelly Rolls"/>
    <property type="match status" value="1"/>
</dbReference>
<feature type="chain" id="PRO_5012409427" evidence="1">
    <location>
        <begin position="34"/>
        <end position="220"/>
    </location>
</feature>
<dbReference type="RefSeq" id="WP_234995992.1">
    <property type="nucleotide sequence ID" value="NZ_FQVN01000015.1"/>
</dbReference>
<dbReference type="PANTHER" id="PTHR31189">
    <property type="entry name" value="OS03G0336100 PROTEIN-RELATED"/>
    <property type="match status" value="1"/>
</dbReference>
<dbReference type="Pfam" id="PF00190">
    <property type="entry name" value="Cupin_1"/>
    <property type="match status" value="1"/>
</dbReference>
<dbReference type="Proteomes" id="UP000184501">
    <property type="component" value="Unassembled WGS sequence"/>
</dbReference>
<evidence type="ECO:0000259" key="2">
    <source>
        <dbReference type="SMART" id="SM00835"/>
    </source>
</evidence>
<evidence type="ECO:0000313" key="3">
    <source>
        <dbReference type="EMBL" id="SHG86982.1"/>
    </source>
</evidence>
<dbReference type="InterPro" id="IPR014710">
    <property type="entry name" value="RmlC-like_jellyroll"/>
</dbReference>
<reference evidence="3 4" key="1">
    <citation type="submission" date="2016-11" db="EMBL/GenBank/DDBJ databases">
        <authorList>
            <person name="Jaros S."/>
            <person name="Januszkiewicz K."/>
            <person name="Wedrychowicz H."/>
        </authorList>
    </citation>
    <scope>NUCLEOTIDE SEQUENCE [LARGE SCALE GENOMIC DNA]</scope>
    <source>
        <strain evidence="3 4">DSM 44523</strain>
    </source>
</reference>
<dbReference type="InterPro" id="IPR011051">
    <property type="entry name" value="RmlC_Cupin_sf"/>
</dbReference>
<dbReference type="STRING" id="2017.SAMN05444320_11577"/>
<dbReference type="GO" id="GO:0030145">
    <property type="term" value="F:manganese ion binding"/>
    <property type="evidence" value="ECO:0007669"/>
    <property type="project" value="InterPro"/>
</dbReference>
<dbReference type="CDD" id="cd20306">
    <property type="entry name" value="cupin_OxDC-like"/>
    <property type="match status" value="1"/>
</dbReference>
<sequence length="220" mass="23284">MVEMNRRKLLGTAAGAAGAAAVAGAALTPAAQAAAKFGATGASAPVGPHPHVFSLTKAKPNTFSGGDLRGAHEEDFPILKGQNASVYMIHLDVDGVREPHWHPTAWELTYVMSGKVRWTILGAHPTGKYEVDSFTAETGDLVFIPQGFFHYFENASSTERLQVLVLFNTSSVEPNDDIGIVGSLNAIPRDVLGAVFGVPASAFHGIPTEVKPVVIAKKKR</sequence>
<dbReference type="PANTHER" id="PTHR31189:SF2">
    <property type="entry name" value="RMLC-LIKE CUPINS SUPERFAMILY PROTEIN"/>
    <property type="match status" value="1"/>
</dbReference>
<keyword evidence="4" id="KW-1185">Reference proteome</keyword>
<dbReference type="InterPro" id="IPR006311">
    <property type="entry name" value="TAT_signal"/>
</dbReference>
<evidence type="ECO:0000256" key="1">
    <source>
        <dbReference type="SAM" id="SignalP"/>
    </source>
</evidence>
<proteinExistence type="predicted"/>
<name>A0A1M5NC01_STRHI</name>
<feature type="domain" description="Cupin type-1" evidence="2">
    <location>
        <begin position="53"/>
        <end position="204"/>
    </location>
</feature>
<dbReference type="SUPFAM" id="SSF51182">
    <property type="entry name" value="RmlC-like cupins"/>
    <property type="match status" value="1"/>
</dbReference>
<dbReference type="AlphaFoldDB" id="A0A1M5NC01"/>
<protein>
    <submittedName>
        <fullName evidence="3">Oxalate decarboxylase</fullName>
    </submittedName>
</protein>
<evidence type="ECO:0000313" key="4">
    <source>
        <dbReference type="Proteomes" id="UP000184501"/>
    </source>
</evidence>
<dbReference type="SMART" id="SM00835">
    <property type="entry name" value="Cupin_1"/>
    <property type="match status" value="1"/>
</dbReference>
<dbReference type="InterPro" id="IPR019780">
    <property type="entry name" value="Germin_Mn-BS"/>
</dbReference>
<organism evidence="3 4">
    <name type="scientific">Streptoalloteichus hindustanus</name>
    <dbReference type="NCBI Taxonomy" id="2017"/>
    <lineage>
        <taxon>Bacteria</taxon>
        <taxon>Bacillati</taxon>
        <taxon>Actinomycetota</taxon>
        <taxon>Actinomycetes</taxon>
        <taxon>Pseudonocardiales</taxon>
        <taxon>Pseudonocardiaceae</taxon>
        <taxon>Streptoalloteichus</taxon>
    </lineage>
</organism>
<accession>A0A1M5NC01</accession>
<dbReference type="InterPro" id="IPR050253">
    <property type="entry name" value="Seed_Storage-Functional"/>
</dbReference>
<gene>
    <name evidence="3" type="ORF">SAMN05444320_11577</name>
</gene>
<feature type="signal peptide" evidence="1">
    <location>
        <begin position="1"/>
        <end position="33"/>
    </location>
</feature>
<keyword evidence="1" id="KW-0732">Signal</keyword>